<protein>
    <submittedName>
        <fullName evidence="1">Uncharacterized protein</fullName>
    </submittedName>
</protein>
<dbReference type="EMBL" id="BARS01033907">
    <property type="protein sequence ID" value="GAG16321.1"/>
    <property type="molecule type" value="Genomic_DNA"/>
</dbReference>
<proteinExistence type="predicted"/>
<name>X0WUB8_9ZZZZ</name>
<feature type="non-terminal residue" evidence="1">
    <location>
        <position position="1"/>
    </location>
</feature>
<evidence type="ECO:0000313" key="1">
    <source>
        <dbReference type="EMBL" id="GAG16321.1"/>
    </source>
</evidence>
<organism evidence="1">
    <name type="scientific">marine sediment metagenome</name>
    <dbReference type="NCBI Taxonomy" id="412755"/>
    <lineage>
        <taxon>unclassified sequences</taxon>
        <taxon>metagenomes</taxon>
        <taxon>ecological metagenomes</taxon>
    </lineage>
</organism>
<reference evidence="1" key="1">
    <citation type="journal article" date="2014" name="Front. Microbiol.">
        <title>High frequency of phylogenetically diverse reductive dehalogenase-homologous genes in deep subseafloor sedimentary metagenomes.</title>
        <authorList>
            <person name="Kawai M."/>
            <person name="Futagami T."/>
            <person name="Toyoda A."/>
            <person name="Takaki Y."/>
            <person name="Nishi S."/>
            <person name="Hori S."/>
            <person name="Arai W."/>
            <person name="Tsubouchi T."/>
            <person name="Morono Y."/>
            <person name="Uchiyama I."/>
            <person name="Ito T."/>
            <person name="Fujiyama A."/>
            <person name="Inagaki F."/>
            <person name="Takami H."/>
        </authorList>
    </citation>
    <scope>NUCLEOTIDE SEQUENCE</scope>
    <source>
        <strain evidence="1">Expedition CK06-06</strain>
    </source>
</reference>
<accession>X0WUB8</accession>
<sequence length="191" mass="21148">IVRNKLIETCPDINFSEPLEIWKPEIIDEIEAALEETWCDCCDDDWLHGEDGTQIELFKLSPAVASNCFGLPDGVPLPLSDLIDGLSVGKSGIKGRRWTIWAEPYNTDNHAQPNRTFIEGGTISCEGEIEYTGSELYPTNWGISVHCGTCNVYCQQAIDSAAAKLVSWSDYTWTLQVYTVAPGAYCADCDE</sequence>
<gene>
    <name evidence="1" type="ORF">S01H1_52460</name>
</gene>
<dbReference type="AlphaFoldDB" id="X0WUB8"/>
<comment type="caution">
    <text evidence="1">The sequence shown here is derived from an EMBL/GenBank/DDBJ whole genome shotgun (WGS) entry which is preliminary data.</text>
</comment>